<dbReference type="EMBL" id="SWBM01000001">
    <property type="protein sequence ID" value="TKC19259.1"/>
    <property type="molecule type" value="Genomic_DNA"/>
</dbReference>
<sequence length="159" mass="18519">MSKFIPSNLSVKFLPPATPYKPVDERKYTMTHSDETGELFLTIGYCYDESAINANFRGEVLAEWIPRMGQYILSGKVHVCGGEYDEQYAKIRFMIFQKELSLALTSIVYGDRGLYQYYPWLLDSPIYIQFESRYPLYHQLLYYGTPRQYLTAALQESVS</sequence>
<dbReference type="Pfam" id="PF12638">
    <property type="entry name" value="Staygreen"/>
    <property type="match status" value="1"/>
</dbReference>
<keyword evidence="1" id="KW-0809">Transit peptide</keyword>
<proteinExistence type="predicted"/>
<evidence type="ECO:0000313" key="3">
    <source>
        <dbReference type="EMBL" id="TKC19259.1"/>
    </source>
</evidence>
<dbReference type="PANTHER" id="PTHR31750">
    <property type="entry name" value="PROTEIN STAY-GREEN 1, CHLOROPLASTIC-RELATED"/>
    <property type="match status" value="1"/>
</dbReference>
<name>A0A4U1D9M2_9BACI</name>
<evidence type="ECO:0000256" key="1">
    <source>
        <dbReference type="ARBA" id="ARBA00022946"/>
    </source>
</evidence>
<keyword evidence="4" id="KW-1185">Reference proteome</keyword>
<dbReference type="InterPro" id="IPR024438">
    <property type="entry name" value="Staygreen"/>
</dbReference>
<evidence type="ECO:0000259" key="2">
    <source>
        <dbReference type="Pfam" id="PF12638"/>
    </source>
</evidence>
<protein>
    <recommendedName>
        <fullName evidence="2">Staygreen protein domain-containing protein</fullName>
    </recommendedName>
</protein>
<reference evidence="3 4" key="1">
    <citation type="journal article" date="2011" name="J. Microbiol.">
        <title>Bacillus kyonggiensis sp. nov., isolated from soil of a lettuce field.</title>
        <authorList>
            <person name="Dong K."/>
            <person name="Lee S."/>
        </authorList>
    </citation>
    <scope>NUCLEOTIDE SEQUENCE [LARGE SCALE GENOMIC DNA]</scope>
    <source>
        <strain evidence="3 4">NB22</strain>
    </source>
</reference>
<feature type="domain" description="Staygreen protein" evidence="2">
    <location>
        <begin position="4"/>
        <end position="149"/>
    </location>
</feature>
<organism evidence="3 4">
    <name type="scientific">Robertmurraya kyonggiensis</name>
    <dbReference type="NCBI Taxonomy" id="1037680"/>
    <lineage>
        <taxon>Bacteria</taxon>
        <taxon>Bacillati</taxon>
        <taxon>Bacillota</taxon>
        <taxon>Bacilli</taxon>
        <taxon>Bacillales</taxon>
        <taxon>Bacillaceae</taxon>
        <taxon>Robertmurraya</taxon>
    </lineage>
</organism>
<dbReference type="AlphaFoldDB" id="A0A4U1D9M2"/>
<gene>
    <name evidence="3" type="ORF">FA727_06880</name>
</gene>
<accession>A0A4U1D9M2</accession>
<dbReference type="RefSeq" id="WP_136830169.1">
    <property type="nucleotide sequence ID" value="NZ_SWBM01000001.1"/>
</dbReference>
<dbReference type="Proteomes" id="UP000307756">
    <property type="component" value="Unassembled WGS sequence"/>
</dbReference>
<evidence type="ECO:0000313" key="4">
    <source>
        <dbReference type="Proteomes" id="UP000307756"/>
    </source>
</evidence>
<comment type="caution">
    <text evidence="3">The sequence shown here is derived from an EMBL/GenBank/DDBJ whole genome shotgun (WGS) entry which is preliminary data.</text>
</comment>
<dbReference type="PANTHER" id="PTHR31750:SF4">
    <property type="entry name" value="LP06106P"/>
    <property type="match status" value="1"/>
</dbReference>
<dbReference type="OrthoDB" id="1684395at2"/>